<comment type="subcellular location">
    <subcellularLocation>
        <location evidence="1">Cell inner membrane</location>
        <topology evidence="1">Single-pass membrane protein</topology>
    </subcellularLocation>
</comment>
<evidence type="ECO:0000256" key="9">
    <source>
        <dbReference type="ARBA" id="ARBA00023136"/>
    </source>
</evidence>
<dbReference type="GO" id="GO:0015628">
    <property type="term" value="P:protein secretion by the type II secretion system"/>
    <property type="evidence" value="ECO:0007669"/>
    <property type="project" value="InterPro"/>
</dbReference>
<evidence type="ECO:0000313" key="12">
    <source>
        <dbReference type="EMBL" id="AIY64488.1"/>
    </source>
</evidence>
<comment type="function">
    <text evidence="10">Inner membrane component of the type II secretion system required for the energy-dependent secretion of extracellular factors such as proteases and toxins from the periplasm.</text>
</comment>
<evidence type="ECO:0000256" key="11">
    <source>
        <dbReference type="SAM" id="Phobius"/>
    </source>
</evidence>
<dbReference type="GO" id="GO:0005886">
    <property type="term" value="C:plasma membrane"/>
    <property type="evidence" value="ECO:0007669"/>
    <property type="project" value="UniProtKB-SubCell"/>
</dbReference>
<keyword evidence="5 10" id="KW-0997">Cell inner membrane</keyword>
<evidence type="ECO:0000256" key="6">
    <source>
        <dbReference type="ARBA" id="ARBA00022692"/>
    </source>
</evidence>
<dbReference type="eggNOG" id="COG3149">
    <property type="taxonomic scope" value="Bacteria"/>
</dbReference>
<dbReference type="SUPFAM" id="SSF103054">
    <property type="entry name" value="General secretion pathway protein M, EpsM"/>
    <property type="match status" value="1"/>
</dbReference>
<keyword evidence="4 10" id="KW-1003">Cell membrane</keyword>
<keyword evidence="7 10" id="KW-0653">Protein transport</keyword>
<evidence type="ECO:0000256" key="3">
    <source>
        <dbReference type="ARBA" id="ARBA00022448"/>
    </source>
</evidence>
<evidence type="ECO:0000256" key="4">
    <source>
        <dbReference type="ARBA" id="ARBA00022475"/>
    </source>
</evidence>
<dbReference type="Gene3D" id="3.30.1360.100">
    <property type="entry name" value="General secretion pathway protein M, EpsM"/>
    <property type="match status" value="1"/>
</dbReference>
<gene>
    <name evidence="12" type="ORF">OM33_04515</name>
</gene>
<feature type="transmembrane region" description="Helical" evidence="11">
    <location>
        <begin position="17"/>
        <end position="36"/>
    </location>
</feature>
<keyword evidence="8 11" id="KW-1133">Transmembrane helix</keyword>
<evidence type="ECO:0000256" key="8">
    <source>
        <dbReference type="ARBA" id="ARBA00022989"/>
    </source>
</evidence>
<keyword evidence="9 10" id="KW-0472">Membrane</keyword>
<dbReference type="RefSeq" id="WP_038639254.1">
    <property type="nucleotide sequence ID" value="NZ_CP009888.1"/>
</dbReference>
<protein>
    <recommendedName>
        <fullName evidence="10">Type II secretion system protein M</fullName>
        <shortName evidence="10">T2SS protein M</shortName>
    </recommendedName>
    <alternativeName>
        <fullName evidence="10">General secretion pathway protein M</fullName>
    </alternativeName>
</protein>
<dbReference type="Pfam" id="PF04612">
    <property type="entry name" value="T2SSM"/>
    <property type="match status" value="1"/>
</dbReference>
<evidence type="ECO:0000313" key="13">
    <source>
        <dbReference type="Proteomes" id="UP000030341"/>
    </source>
</evidence>
<comment type="similarity">
    <text evidence="2 10">Belongs to the GSP M family.</text>
</comment>
<evidence type="ECO:0000256" key="7">
    <source>
        <dbReference type="ARBA" id="ARBA00022927"/>
    </source>
</evidence>
<dbReference type="HOGENOM" id="CLU_118900_3_0_6"/>
<evidence type="ECO:0000256" key="10">
    <source>
        <dbReference type="PIRNR" id="PIRNR006291"/>
    </source>
</evidence>
<dbReference type="PIRSF" id="PIRSF006291">
    <property type="entry name" value="GspM"/>
    <property type="match status" value="1"/>
</dbReference>
<dbReference type="OrthoDB" id="6624834at2"/>
<dbReference type="InterPro" id="IPR007690">
    <property type="entry name" value="T2SS_GspM"/>
</dbReference>
<dbReference type="STRING" id="1348114.OM33_04515"/>
<reference evidence="12 13" key="1">
    <citation type="submission" date="2014-11" db="EMBL/GenBank/DDBJ databases">
        <title>Complete Genome Sequence of Pseudoalteromonas sp. Strain OCN003 Isolated from Kaneohe Bay, Oahu, Hawaii.</title>
        <authorList>
            <person name="Beurmann S."/>
            <person name="Videau P."/>
            <person name="Ushijima B."/>
            <person name="Smith A.M."/>
            <person name="Aeby G.S."/>
            <person name="Callahan S.M."/>
            <person name="Belcaid M."/>
        </authorList>
    </citation>
    <scope>NUCLEOTIDE SEQUENCE [LARGE SCALE GENOMIC DNA]</scope>
    <source>
        <strain evidence="12 13">OCN003</strain>
    </source>
</reference>
<accession>A0A0A7ED76</accession>
<dbReference type="AlphaFoldDB" id="A0A0A7ED76"/>
<dbReference type="KEGG" id="pseo:OM33_04515"/>
<evidence type="ECO:0000256" key="2">
    <source>
        <dbReference type="ARBA" id="ARBA00010637"/>
    </source>
</evidence>
<name>A0A0A7ED76_9GAMM</name>
<dbReference type="InterPro" id="IPR023229">
    <property type="entry name" value="T2SS_M_periplasmic_sf"/>
</dbReference>
<keyword evidence="6 11" id="KW-0812">Transmembrane</keyword>
<evidence type="ECO:0000256" key="1">
    <source>
        <dbReference type="ARBA" id="ARBA00004377"/>
    </source>
</evidence>
<keyword evidence="3 10" id="KW-0813">Transport</keyword>
<keyword evidence="13" id="KW-1185">Reference proteome</keyword>
<dbReference type="GO" id="GO:0015627">
    <property type="term" value="C:type II protein secretion system complex"/>
    <property type="evidence" value="ECO:0007669"/>
    <property type="project" value="InterPro"/>
</dbReference>
<sequence>MNQLETYWQNLKPNEQLLLKCAGAIFALFVIVMLIIRPLNNKIEKAEKALLQQQELVQYVKQSAAKIKGSGQGKVAASGSLSQIINVSSRRAQINISKMQPKDDTLRLTIEAVEFNKLLPWLESLVEQSGLTISAIDINRGAEPGMVSISRLVVEK</sequence>
<organism evidence="12 13">
    <name type="scientific">Pseudoalteromonas piratica</name>
    <dbReference type="NCBI Taxonomy" id="1348114"/>
    <lineage>
        <taxon>Bacteria</taxon>
        <taxon>Pseudomonadati</taxon>
        <taxon>Pseudomonadota</taxon>
        <taxon>Gammaproteobacteria</taxon>
        <taxon>Alteromonadales</taxon>
        <taxon>Pseudoalteromonadaceae</taxon>
        <taxon>Pseudoalteromonas</taxon>
    </lineage>
</organism>
<evidence type="ECO:0000256" key="5">
    <source>
        <dbReference type="ARBA" id="ARBA00022519"/>
    </source>
</evidence>
<dbReference type="Proteomes" id="UP000030341">
    <property type="component" value="Chromosome 1"/>
</dbReference>
<proteinExistence type="inferred from homology"/>
<dbReference type="EMBL" id="CP009888">
    <property type="protein sequence ID" value="AIY64488.1"/>
    <property type="molecule type" value="Genomic_DNA"/>
</dbReference>